<gene>
    <name evidence="3" type="ORF">Vbra_14230</name>
</gene>
<evidence type="ECO:0000313" key="4">
    <source>
        <dbReference type="Proteomes" id="UP000041254"/>
    </source>
</evidence>
<name>A0A0G4F102_VITBC</name>
<reference evidence="3 4" key="1">
    <citation type="submission" date="2014-11" db="EMBL/GenBank/DDBJ databases">
        <authorList>
            <person name="Zhu J."/>
            <person name="Qi W."/>
            <person name="Song R."/>
        </authorList>
    </citation>
    <scope>NUCLEOTIDE SEQUENCE [LARGE SCALE GENOMIC DNA]</scope>
</reference>
<keyword evidence="4" id="KW-1185">Reference proteome</keyword>
<keyword evidence="1" id="KW-1133">Transmembrane helix</keyword>
<dbReference type="EMBL" id="CDMY01000356">
    <property type="protein sequence ID" value="CEM05301.1"/>
    <property type="molecule type" value="Genomic_DNA"/>
</dbReference>
<accession>A0A0G4F102</accession>
<evidence type="ECO:0000259" key="2">
    <source>
        <dbReference type="Pfam" id="PF12146"/>
    </source>
</evidence>
<evidence type="ECO:0000256" key="1">
    <source>
        <dbReference type="SAM" id="Phobius"/>
    </source>
</evidence>
<dbReference type="PANTHER" id="PTHR11614">
    <property type="entry name" value="PHOSPHOLIPASE-RELATED"/>
    <property type="match status" value="1"/>
</dbReference>
<dbReference type="InterPro" id="IPR051044">
    <property type="entry name" value="MAG_DAG_Lipase"/>
</dbReference>
<protein>
    <recommendedName>
        <fullName evidence="2">Serine aminopeptidase S33 domain-containing protein</fullName>
    </recommendedName>
</protein>
<dbReference type="Pfam" id="PF12146">
    <property type="entry name" value="Hydrolase_4"/>
    <property type="match status" value="1"/>
</dbReference>
<dbReference type="OrthoDB" id="2498029at2759"/>
<evidence type="ECO:0000313" key="3">
    <source>
        <dbReference type="EMBL" id="CEM05301.1"/>
    </source>
</evidence>
<dbReference type="InterPro" id="IPR029058">
    <property type="entry name" value="AB_hydrolase_fold"/>
</dbReference>
<keyword evidence="1" id="KW-0812">Transmembrane</keyword>
<dbReference type="SUPFAM" id="SSF53474">
    <property type="entry name" value="alpha/beta-Hydrolases"/>
    <property type="match status" value="1"/>
</dbReference>
<proteinExistence type="predicted"/>
<feature type="domain" description="Serine aminopeptidase S33" evidence="2">
    <location>
        <begin position="60"/>
        <end position="289"/>
    </location>
</feature>
<dbReference type="STRING" id="1169540.A0A0G4F102"/>
<keyword evidence="1" id="KW-0472">Membrane</keyword>
<feature type="transmembrane region" description="Helical" evidence="1">
    <location>
        <begin position="337"/>
        <end position="355"/>
    </location>
</feature>
<dbReference type="Gene3D" id="3.40.50.1820">
    <property type="entry name" value="alpha/beta hydrolase"/>
    <property type="match status" value="1"/>
</dbReference>
<dbReference type="InterPro" id="IPR022742">
    <property type="entry name" value="Hydrolase_4"/>
</dbReference>
<dbReference type="InParanoid" id="A0A0G4F102"/>
<dbReference type="Proteomes" id="UP000041254">
    <property type="component" value="Unassembled WGS sequence"/>
</dbReference>
<sequence>MTSTASQSSHVRLMDQPTLKPHAKRVEAASVEIYLNPRVQSARYLLYRRFDPPQDVATVASLCVFHGFAEHSGRYVDMAVYFSQRGVQVHLVDFRGCGMSGGVRNQGTIREFARDIETCLQQVDPALPCFIMGHSMGGLTVLRFCIDHPNLHLAGVIFSSALFRLHPHRQKGYFKRMLVWFGSFVPELFVMADVDPLGLTRDTEEVMKILNDRFCLPLMSMKLACSMVWEPYSVYPSGCHRFHYPCFVFHGEEDQLTDPGASCGFYKTCASEDKTLHLFKGAMHELHSDINRDEMHDMVLKWMLPRAERAKPLGAFDEYLEAYDKRQRQRHRRLRDIRTRIFMALVFALVAWLVLKLWSRGSFGSFMNLLSVFALSSGIESERS</sequence>
<organism evidence="3 4">
    <name type="scientific">Vitrella brassicaformis (strain CCMP3155)</name>
    <dbReference type="NCBI Taxonomy" id="1169540"/>
    <lineage>
        <taxon>Eukaryota</taxon>
        <taxon>Sar</taxon>
        <taxon>Alveolata</taxon>
        <taxon>Colpodellida</taxon>
        <taxon>Vitrellaceae</taxon>
        <taxon>Vitrella</taxon>
    </lineage>
</organism>
<dbReference type="VEuPathDB" id="CryptoDB:Vbra_14230"/>
<dbReference type="PhylomeDB" id="A0A0G4F102"/>
<dbReference type="AlphaFoldDB" id="A0A0G4F102"/>
<dbReference type="OMA" id="TFECKEY"/>